<sequence length="298" mass="34745">MNAPVILFAFKRPHELKATIQALQANYLASESDLYIFADAPKRPEDWLKVNEVRQLLDSVTGFRTIQRDYAQTNIGCADSVIRGISYVLARHPTAIIVEDDLITSPNFLDFMNQGLRQYALNKRVYSVAGYTFPFQKPLTHETDAYMIPRHSPWGWATWADRWESIDWDMHEYPAFIRDKQQQKAFMQGGSDLLGMLRDQMEGRADAWDIRFCFNRFKGNGLTVYPTKSKVQNIGFGEEATHTNIYNRYKTDLDNGTQRVFTFPRLVQTTDYYHQQTLRRYSVPIRIFNRLKTIAGMR</sequence>
<organism evidence="1 2">
    <name type="scientific">Spirosoma fluviale</name>
    <dbReference type="NCBI Taxonomy" id="1597977"/>
    <lineage>
        <taxon>Bacteria</taxon>
        <taxon>Pseudomonadati</taxon>
        <taxon>Bacteroidota</taxon>
        <taxon>Cytophagia</taxon>
        <taxon>Cytophagales</taxon>
        <taxon>Cytophagaceae</taxon>
        <taxon>Spirosoma</taxon>
    </lineage>
</organism>
<evidence type="ECO:0000313" key="2">
    <source>
        <dbReference type="Proteomes" id="UP000219452"/>
    </source>
</evidence>
<reference evidence="2" key="1">
    <citation type="submission" date="2017-09" db="EMBL/GenBank/DDBJ databases">
        <authorList>
            <person name="Varghese N."/>
            <person name="Submissions S."/>
        </authorList>
    </citation>
    <scope>NUCLEOTIDE SEQUENCE [LARGE SCALE GENOMIC DNA]</scope>
    <source>
        <strain evidence="2">DSM 29961</strain>
    </source>
</reference>
<dbReference type="OrthoDB" id="9785375at2"/>
<dbReference type="Proteomes" id="UP000219452">
    <property type="component" value="Unassembled WGS sequence"/>
</dbReference>
<dbReference type="AlphaFoldDB" id="A0A286G955"/>
<gene>
    <name evidence="1" type="ORF">SAMN06269250_3773</name>
</gene>
<dbReference type="SUPFAM" id="SSF53448">
    <property type="entry name" value="Nucleotide-diphospho-sugar transferases"/>
    <property type="match status" value="1"/>
</dbReference>
<protein>
    <recommendedName>
        <fullName evidence="3">GNT-I family protein</fullName>
    </recommendedName>
</protein>
<dbReference type="EMBL" id="OCNH01000003">
    <property type="protein sequence ID" value="SOD92051.1"/>
    <property type="molecule type" value="Genomic_DNA"/>
</dbReference>
<keyword evidence="2" id="KW-1185">Reference proteome</keyword>
<evidence type="ECO:0000313" key="1">
    <source>
        <dbReference type="EMBL" id="SOD92051.1"/>
    </source>
</evidence>
<dbReference type="RefSeq" id="WP_097127395.1">
    <property type="nucleotide sequence ID" value="NZ_OCNH01000003.1"/>
</dbReference>
<evidence type="ECO:0008006" key="3">
    <source>
        <dbReference type="Google" id="ProtNLM"/>
    </source>
</evidence>
<dbReference type="InterPro" id="IPR029044">
    <property type="entry name" value="Nucleotide-diphossugar_trans"/>
</dbReference>
<accession>A0A286G955</accession>
<dbReference type="Gene3D" id="3.90.550.10">
    <property type="entry name" value="Spore Coat Polysaccharide Biosynthesis Protein SpsA, Chain A"/>
    <property type="match status" value="1"/>
</dbReference>
<proteinExistence type="predicted"/>
<name>A0A286G955_9BACT</name>